<dbReference type="Proteomes" id="UP000516013">
    <property type="component" value="Chromosome"/>
</dbReference>
<reference evidence="1 2" key="1">
    <citation type="submission" date="2020-08" db="EMBL/GenBank/DDBJ databases">
        <title>Complete genome sequence of Raphidiopsis curvispora isolated from drinking water reservoir in South Korea.</title>
        <authorList>
            <person name="Jeong J."/>
        </authorList>
    </citation>
    <scope>NUCLEOTIDE SEQUENCE [LARGE SCALE GENOMIC DNA]</scope>
    <source>
        <strain evidence="1 2">GIHE-G1</strain>
    </source>
</reference>
<protein>
    <submittedName>
        <fullName evidence="1">Uncharacterized protein</fullName>
    </submittedName>
</protein>
<name>A0A7H0EYM2_9CYAN</name>
<sequence length="65" mass="7056">MIGFAGDRKVFPMGDHLPASSQGKNVNVLLLRGDGISGRLRSTPCGRSPPYIFSRENCQPVIGKR</sequence>
<dbReference type="AlphaFoldDB" id="A0A7H0EYM2"/>
<dbReference type="RefSeq" id="WP_187705628.1">
    <property type="nucleotide sequence ID" value="NZ_CP060822.1"/>
</dbReference>
<proteinExistence type="predicted"/>
<organism evidence="1 2">
    <name type="scientific">Cylindrospermopsis curvispora GIHE-G1</name>
    <dbReference type="NCBI Taxonomy" id="2666332"/>
    <lineage>
        <taxon>Bacteria</taxon>
        <taxon>Bacillati</taxon>
        <taxon>Cyanobacteriota</taxon>
        <taxon>Cyanophyceae</taxon>
        <taxon>Nostocales</taxon>
        <taxon>Aphanizomenonaceae</taxon>
        <taxon>Cylindrospermopsis</taxon>
    </lineage>
</organism>
<keyword evidence="2" id="KW-1185">Reference proteome</keyword>
<dbReference type="KEGG" id="ccur:IAR63_13585"/>
<accession>A0A7H0EYM2</accession>
<dbReference type="EMBL" id="CP060822">
    <property type="protein sequence ID" value="QNP28888.1"/>
    <property type="molecule type" value="Genomic_DNA"/>
</dbReference>
<evidence type="ECO:0000313" key="1">
    <source>
        <dbReference type="EMBL" id="QNP28888.1"/>
    </source>
</evidence>
<evidence type="ECO:0000313" key="2">
    <source>
        <dbReference type="Proteomes" id="UP000516013"/>
    </source>
</evidence>
<gene>
    <name evidence="1" type="ORF">IAR63_13585</name>
</gene>